<dbReference type="InterPro" id="IPR000914">
    <property type="entry name" value="SBP_5_dom"/>
</dbReference>
<dbReference type="Proteomes" id="UP001058098">
    <property type="component" value="Chromosome"/>
</dbReference>
<dbReference type="Gene3D" id="3.90.76.10">
    <property type="entry name" value="Dipeptide-binding Protein, Domain 1"/>
    <property type="match status" value="1"/>
</dbReference>
<dbReference type="Gene3D" id="3.40.190.10">
    <property type="entry name" value="Periplasmic binding protein-like II"/>
    <property type="match status" value="1"/>
</dbReference>
<comment type="subcellular location">
    <subcellularLocation>
        <location evidence="1">Periplasm</location>
    </subcellularLocation>
</comment>
<gene>
    <name evidence="4" type="ORF">IHQ72_32230</name>
</gene>
<sequence length="445" mass="48744">MIYDPLIQTDGVGQPNPALALSWSHSDDLRVWTFKLRDGVRFHNGASFEARDVVYSLKRALSAKLASPVKSVLGIIDRVEAVDPLTVRAVLQQPHADFPRLLMDYRVKIVWAGNHPEDTDSPNSTGVGTGPFKVEQLQPGGTTVLAANSAYWGGAPGVDRIELIGIADSDTQTQALLAGQIDMATVAAKSAALFADRAGFVVQRIPTGAWNPIVMRTDTKPFTDVRVRKALKLIADRQAIIDTVAGRGNGVIACDNPLWPGDPYYDPSIKCPADVDGAKQLLSEAGFKDGLTLDLYTSDVNPTMVQVAQVYQAQAAKAGVTVNIKVAPSNGYWTTVWLKRPFLVGNWGQRPADQVLNEVFRSGAKWNETFWATPEFDALLDKARRTPEFGERRKLYQQAARMLTDEGGSIIPFFLVQARIVSEKLGNVPTVPDISFEWNLVTKRD</sequence>
<evidence type="ECO:0000259" key="3">
    <source>
        <dbReference type="Pfam" id="PF00496"/>
    </source>
</evidence>
<keyword evidence="5" id="KW-1185">Reference proteome</keyword>
<comment type="similarity">
    <text evidence="2">Belongs to the bacterial solute-binding protein 5 family.</text>
</comment>
<dbReference type="RefSeq" id="WP_258119852.1">
    <property type="nucleotide sequence ID" value="NZ_CP062229.1"/>
</dbReference>
<dbReference type="SUPFAM" id="SSF53850">
    <property type="entry name" value="Periplasmic binding protein-like II"/>
    <property type="match status" value="1"/>
</dbReference>
<protein>
    <submittedName>
        <fullName evidence="4">ABC transporter substrate-binding protein</fullName>
    </submittedName>
</protein>
<dbReference type="EMBL" id="CP062229">
    <property type="protein sequence ID" value="UVC15184.1"/>
    <property type="molecule type" value="Genomic_DNA"/>
</dbReference>
<dbReference type="Gene3D" id="3.10.105.10">
    <property type="entry name" value="Dipeptide-binding Protein, Domain 3"/>
    <property type="match status" value="1"/>
</dbReference>
<evidence type="ECO:0000256" key="1">
    <source>
        <dbReference type="ARBA" id="ARBA00004418"/>
    </source>
</evidence>
<feature type="domain" description="Solute-binding protein family 5" evidence="3">
    <location>
        <begin position="15"/>
        <end position="353"/>
    </location>
</feature>
<dbReference type="Pfam" id="PF00496">
    <property type="entry name" value="SBP_bac_5"/>
    <property type="match status" value="1"/>
</dbReference>
<evidence type="ECO:0000313" key="5">
    <source>
        <dbReference type="Proteomes" id="UP001058098"/>
    </source>
</evidence>
<dbReference type="InterPro" id="IPR039424">
    <property type="entry name" value="SBP_5"/>
</dbReference>
<proteinExistence type="inferred from homology"/>
<dbReference type="PIRSF" id="PIRSF002741">
    <property type="entry name" value="MppA"/>
    <property type="match status" value="1"/>
</dbReference>
<evidence type="ECO:0000256" key="2">
    <source>
        <dbReference type="ARBA" id="ARBA00005695"/>
    </source>
</evidence>
<dbReference type="CDD" id="cd08503">
    <property type="entry name" value="PBP2_NikA_DppA_OppA_like_17"/>
    <property type="match status" value="1"/>
</dbReference>
<organism evidence="4 5">
    <name type="scientific">Mesorhizobium onobrychidis</name>
    <dbReference type="NCBI Taxonomy" id="2775404"/>
    <lineage>
        <taxon>Bacteria</taxon>
        <taxon>Pseudomonadati</taxon>
        <taxon>Pseudomonadota</taxon>
        <taxon>Alphaproteobacteria</taxon>
        <taxon>Hyphomicrobiales</taxon>
        <taxon>Phyllobacteriaceae</taxon>
        <taxon>Mesorhizobium</taxon>
    </lineage>
</organism>
<accession>A0ABY5QW80</accession>
<dbReference type="InterPro" id="IPR030678">
    <property type="entry name" value="Peptide/Ni-bd"/>
</dbReference>
<reference evidence="4" key="1">
    <citation type="submission" date="2020-09" db="EMBL/GenBank/DDBJ databases">
        <title>Rhizobia associated with sainfoin plants.</title>
        <authorList>
            <person name="Asharfi S."/>
            <person name="Kuzmanovic N."/>
            <person name="Bunk B."/>
            <person name="Sproeer C."/>
            <person name="Becker M."/>
            <person name="Thuenen T."/>
        </authorList>
    </citation>
    <scope>NUCLEOTIDE SEQUENCE</scope>
    <source>
        <strain evidence="4">OM4</strain>
    </source>
</reference>
<evidence type="ECO:0000313" key="4">
    <source>
        <dbReference type="EMBL" id="UVC15184.1"/>
    </source>
</evidence>
<dbReference type="PANTHER" id="PTHR30290">
    <property type="entry name" value="PERIPLASMIC BINDING COMPONENT OF ABC TRANSPORTER"/>
    <property type="match status" value="1"/>
</dbReference>
<name>A0ABY5QW80_9HYPH</name>